<gene>
    <name evidence="1" type="ORF">Vadar_006555</name>
</gene>
<evidence type="ECO:0000313" key="1">
    <source>
        <dbReference type="EMBL" id="KAH7848714.1"/>
    </source>
</evidence>
<name>A0ACB7Y6M6_9ERIC</name>
<proteinExistence type="predicted"/>
<evidence type="ECO:0000313" key="2">
    <source>
        <dbReference type="Proteomes" id="UP000828048"/>
    </source>
</evidence>
<sequence>MMERALIYQKAFERLEEEDNLNVIVVVREDEVGVDNANDIGLEVDGPSDIMESGIGQGKGRGKQAILSTPSSYDWDVVELGMNKKYDKYWGNFGKINPLLLYANVFHSRYKFVYVRWSLDKFNDKGEVESKVVEMKDGMKMHFNWYEKRSIDEGQAPNVIESSRNKDEKGKRGVKSMAELVLLWQISS</sequence>
<organism evidence="1 2">
    <name type="scientific">Vaccinium darrowii</name>
    <dbReference type="NCBI Taxonomy" id="229202"/>
    <lineage>
        <taxon>Eukaryota</taxon>
        <taxon>Viridiplantae</taxon>
        <taxon>Streptophyta</taxon>
        <taxon>Embryophyta</taxon>
        <taxon>Tracheophyta</taxon>
        <taxon>Spermatophyta</taxon>
        <taxon>Magnoliopsida</taxon>
        <taxon>eudicotyledons</taxon>
        <taxon>Gunneridae</taxon>
        <taxon>Pentapetalae</taxon>
        <taxon>asterids</taxon>
        <taxon>Ericales</taxon>
        <taxon>Ericaceae</taxon>
        <taxon>Vaccinioideae</taxon>
        <taxon>Vaccinieae</taxon>
        <taxon>Vaccinium</taxon>
    </lineage>
</organism>
<dbReference type="EMBL" id="CM037157">
    <property type="protein sequence ID" value="KAH7848714.1"/>
    <property type="molecule type" value="Genomic_DNA"/>
</dbReference>
<comment type="caution">
    <text evidence="1">The sequence shown here is derived from an EMBL/GenBank/DDBJ whole genome shotgun (WGS) entry which is preliminary data.</text>
</comment>
<dbReference type="Proteomes" id="UP000828048">
    <property type="component" value="Chromosome 7"/>
</dbReference>
<accession>A0ACB7Y6M6</accession>
<keyword evidence="2" id="KW-1185">Reference proteome</keyword>
<protein>
    <submittedName>
        <fullName evidence="1">Uncharacterized protein</fullName>
    </submittedName>
</protein>
<reference evidence="1 2" key="1">
    <citation type="journal article" date="2021" name="Hortic Res">
        <title>High-quality reference genome and annotation aids understanding of berry development for evergreen blueberry (Vaccinium darrowii).</title>
        <authorList>
            <person name="Yu J."/>
            <person name="Hulse-Kemp A.M."/>
            <person name="Babiker E."/>
            <person name="Staton M."/>
        </authorList>
    </citation>
    <scope>NUCLEOTIDE SEQUENCE [LARGE SCALE GENOMIC DNA]</scope>
    <source>
        <strain evidence="2">cv. NJ 8807/NJ 8810</strain>
        <tissue evidence="1">Young leaf</tissue>
    </source>
</reference>